<keyword evidence="8" id="KW-0325">Glycoprotein</keyword>
<feature type="domain" description="Cupin type-1" evidence="13">
    <location>
        <begin position="416"/>
        <end position="562"/>
    </location>
</feature>
<dbReference type="CDD" id="cd02241">
    <property type="entry name" value="cupin_OxOx"/>
    <property type="match status" value="1"/>
</dbReference>
<accession>A0A438K701</accession>
<evidence type="ECO:0000256" key="8">
    <source>
        <dbReference type="ARBA" id="ARBA00023180"/>
    </source>
</evidence>
<gene>
    <name evidence="14" type="primary">ABP19A_5</name>
    <name evidence="14" type="ORF">CK203_003257</name>
</gene>
<dbReference type="CDD" id="cd09272">
    <property type="entry name" value="RNase_HI_RT_Ty1"/>
    <property type="match status" value="1"/>
</dbReference>
<evidence type="ECO:0000256" key="11">
    <source>
        <dbReference type="PIRSR" id="PIRSR601929-2"/>
    </source>
</evidence>
<dbReference type="GO" id="GO:0048046">
    <property type="term" value="C:apoplast"/>
    <property type="evidence" value="ECO:0007669"/>
    <property type="project" value="UniProtKB-SubCell"/>
</dbReference>
<sequence length="573" mass="63628">MGFQNKLNSDGSICKHKAKLVVKGYAQQYGVDYKETFAPVARYDTIRLLFVLAAQNSWHIHQLDVKSAFLNGFVDKEIYVEQPDGVVAPSKEDYVYLLRKALYGLKQAPRAWYETMDKHLTKLDDMLVTGNQPKLIQSFKDEMNKVFEMTDLGAMKYFLGMEVMQSCSRIFICQQKFMHSPSEKHFSAAKRVLRYIKGTIDLGVQFSKSAEDDLKLLGYSNSDWGGCVDDSRSTSGYLFSLGLGCFTWSLKKQETTAQSTVEAEYIAAASAINQALWLKKILKDLGQEQVEATNIMCDNISAVSILKNPVFHGRTKHIKIKYHFIREVQQSNEVLLVHCSSDNQLVDIFTKPLPMESHQIPKSPVKMLRIILFSFLLSTSPAAAKDFCVADFKATQGLAGYQCKVPEVVVDDFVYSGLNVAGNFSDIPKSAINIAFVDQLPGLNGLGLSMARLDLSLGSVIPMHSHPGGSEVLLVTQGSIIAGFISSNNIVYMKTLKKGDIMVFPKGLLHFQVNSGPVPALLWSSFSSSNPGQQVLSNALFSNNLPSELTEKVTFLDELEVENSKLFLVVLGN</sequence>
<dbReference type="SUPFAM" id="SSF56672">
    <property type="entry name" value="DNA/RNA polymerases"/>
    <property type="match status" value="1"/>
</dbReference>
<dbReference type="Pfam" id="PF07727">
    <property type="entry name" value="RVT_2"/>
    <property type="match status" value="1"/>
</dbReference>
<evidence type="ECO:0000256" key="2">
    <source>
        <dbReference type="ARBA" id="ARBA00007456"/>
    </source>
</evidence>
<evidence type="ECO:0000313" key="15">
    <source>
        <dbReference type="Proteomes" id="UP000288805"/>
    </source>
</evidence>
<dbReference type="SUPFAM" id="SSF51182">
    <property type="entry name" value="RmlC-like cupins"/>
    <property type="match status" value="1"/>
</dbReference>
<evidence type="ECO:0000256" key="10">
    <source>
        <dbReference type="PIRSR" id="PIRSR601929-1"/>
    </source>
</evidence>
<feature type="binding site" evidence="11">
    <location>
        <position position="464"/>
    </location>
    <ligand>
        <name>Mn(2+)</name>
        <dbReference type="ChEBI" id="CHEBI:29035"/>
    </ligand>
</feature>
<dbReference type="AlphaFoldDB" id="A0A438K701"/>
<dbReference type="GO" id="GO:0030145">
    <property type="term" value="F:manganese ion binding"/>
    <property type="evidence" value="ECO:0007669"/>
    <property type="project" value="InterPro"/>
</dbReference>
<dbReference type="InterPro" id="IPR011051">
    <property type="entry name" value="RmlC_Cupin_sf"/>
</dbReference>
<dbReference type="Gene3D" id="2.60.120.10">
    <property type="entry name" value="Jelly Rolls"/>
    <property type="match status" value="1"/>
</dbReference>
<keyword evidence="9 10" id="KW-0464">Manganese</keyword>
<evidence type="ECO:0000256" key="1">
    <source>
        <dbReference type="ARBA" id="ARBA00004271"/>
    </source>
</evidence>
<evidence type="ECO:0000313" key="14">
    <source>
        <dbReference type="EMBL" id="RVX16983.1"/>
    </source>
</evidence>
<feature type="binding site" evidence="11">
    <location>
        <position position="471"/>
    </location>
    <ligand>
        <name>Mn(2+)</name>
        <dbReference type="ChEBI" id="CHEBI:29035"/>
    </ligand>
</feature>
<dbReference type="PANTHER" id="PTHR11439">
    <property type="entry name" value="GAG-POL-RELATED RETROTRANSPOSON"/>
    <property type="match status" value="1"/>
</dbReference>
<proteinExistence type="inferred from homology"/>
<evidence type="ECO:0000256" key="9">
    <source>
        <dbReference type="ARBA" id="ARBA00023211"/>
    </source>
</evidence>
<dbReference type="PANTHER" id="PTHR11439:SF503">
    <property type="entry name" value="CYSTEINE-RICH RLK (RECEPTOR-LIKE PROTEIN KINASE) 8"/>
    <property type="match status" value="1"/>
</dbReference>
<dbReference type="InterPro" id="IPR043502">
    <property type="entry name" value="DNA/RNA_pol_sf"/>
</dbReference>
<dbReference type="FunFam" id="2.60.120.10:FF:000047">
    <property type="entry name" value="Auxin-binding protein ABP19a"/>
    <property type="match status" value="1"/>
</dbReference>
<evidence type="ECO:0000256" key="6">
    <source>
        <dbReference type="ARBA" id="ARBA00022729"/>
    </source>
</evidence>
<keyword evidence="4" id="KW-0964">Secreted</keyword>
<dbReference type="Proteomes" id="UP000288805">
    <property type="component" value="Unassembled WGS sequence"/>
</dbReference>
<feature type="binding site" evidence="11">
    <location>
        <position position="510"/>
    </location>
    <ligand>
        <name>Mn(2+)</name>
        <dbReference type="ChEBI" id="CHEBI:29035"/>
    </ligand>
</feature>
<evidence type="ECO:0000256" key="5">
    <source>
        <dbReference type="ARBA" id="ARBA00022723"/>
    </source>
</evidence>
<feature type="binding site" evidence="10">
    <location>
        <position position="471"/>
    </location>
    <ligand>
        <name>oxalate</name>
        <dbReference type="ChEBI" id="CHEBI:30623"/>
    </ligand>
</feature>
<name>A0A438K701_VITVI</name>
<dbReference type="InterPro" id="IPR014710">
    <property type="entry name" value="RmlC-like_jellyroll"/>
</dbReference>
<evidence type="ECO:0000256" key="12">
    <source>
        <dbReference type="PIRSR" id="PIRSR601929-3"/>
    </source>
</evidence>
<dbReference type="EMBL" id="QGNW01000014">
    <property type="protein sequence ID" value="RVX16983.1"/>
    <property type="molecule type" value="Genomic_DNA"/>
</dbReference>
<dbReference type="InterPro" id="IPR013103">
    <property type="entry name" value="RVT_2"/>
</dbReference>
<dbReference type="InterPro" id="IPR006045">
    <property type="entry name" value="Cupin_1"/>
</dbReference>
<comment type="subcellular location">
    <subcellularLocation>
        <location evidence="1">Secreted</location>
        <location evidence="1">Extracellular space</location>
        <location evidence="1">Apoplast</location>
    </subcellularLocation>
</comment>
<evidence type="ECO:0000256" key="4">
    <source>
        <dbReference type="ARBA" id="ARBA00022525"/>
    </source>
</evidence>
<reference evidence="14 15" key="1">
    <citation type="journal article" date="2018" name="PLoS Genet.">
        <title>Population sequencing reveals clonal diversity and ancestral inbreeding in the grapevine cultivar Chardonnay.</title>
        <authorList>
            <person name="Roach M.J."/>
            <person name="Johnson D.L."/>
            <person name="Bohlmann J."/>
            <person name="van Vuuren H.J."/>
            <person name="Jones S.J."/>
            <person name="Pretorius I.S."/>
            <person name="Schmidt S.A."/>
            <person name="Borneman A.R."/>
        </authorList>
    </citation>
    <scope>NUCLEOTIDE SEQUENCE [LARGE SCALE GENOMIC DNA]</scope>
    <source>
        <strain evidence="15">cv. Chardonnay</strain>
        <tissue evidence="14">Leaf</tissue>
    </source>
</reference>
<comment type="similarity">
    <text evidence="2">Belongs to the germin family.</text>
</comment>
<keyword evidence="5 10" id="KW-0479">Metal-binding</keyword>
<feature type="binding site" evidence="10">
    <location>
        <position position="466"/>
    </location>
    <ligand>
        <name>oxalate</name>
        <dbReference type="ChEBI" id="CHEBI:30623"/>
    </ligand>
</feature>
<keyword evidence="6" id="KW-0732">Signal</keyword>
<dbReference type="Pfam" id="PF00190">
    <property type="entry name" value="Cupin_1"/>
    <property type="match status" value="1"/>
</dbReference>
<evidence type="ECO:0000256" key="3">
    <source>
        <dbReference type="ARBA" id="ARBA00022523"/>
    </source>
</evidence>
<dbReference type="InterPro" id="IPR001929">
    <property type="entry name" value="Germin"/>
</dbReference>
<evidence type="ECO:0000256" key="7">
    <source>
        <dbReference type="ARBA" id="ARBA00023157"/>
    </source>
</evidence>
<comment type="caution">
    <text evidence="14">The sequence shown here is derived from an EMBL/GenBank/DDBJ whole genome shotgun (WGS) entry which is preliminary data.</text>
</comment>
<feature type="disulfide bond" evidence="12">
    <location>
        <begin position="388"/>
        <end position="403"/>
    </location>
</feature>
<organism evidence="14 15">
    <name type="scientific">Vitis vinifera</name>
    <name type="common">Grape</name>
    <dbReference type="NCBI Taxonomy" id="29760"/>
    <lineage>
        <taxon>Eukaryota</taxon>
        <taxon>Viridiplantae</taxon>
        <taxon>Streptophyta</taxon>
        <taxon>Embryophyta</taxon>
        <taxon>Tracheophyta</taxon>
        <taxon>Spermatophyta</taxon>
        <taxon>Magnoliopsida</taxon>
        <taxon>eudicotyledons</taxon>
        <taxon>Gunneridae</taxon>
        <taxon>Pentapetalae</taxon>
        <taxon>rosids</taxon>
        <taxon>Vitales</taxon>
        <taxon>Vitaceae</taxon>
        <taxon>Viteae</taxon>
        <taxon>Vitis</taxon>
    </lineage>
</organism>
<evidence type="ECO:0000259" key="13">
    <source>
        <dbReference type="SMART" id="SM00835"/>
    </source>
</evidence>
<dbReference type="SMART" id="SM00835">
    <property type="entry name" value="Cupin_1"/>
    <property type="match status" value="1"/>
</dbReference>
<dbReference type="PRINTS" id="PR00325">
    <property type="entry name" value="GERMIN"/>
</dbReference>
<feature type="binding site" evidence="11">
    <location>
        <position position="466"/>
    </location>
    <ligand>
        <name>Mn(2+)</name>
        <dbReference type="ChEBI" id="CHEBI:29035"/>
    </ligand>
</feature>
<protein>
    <submittedName>
        <fullName evidence="14">Auxin-binding protein ABP19a</fullName>
    </submittedName>
</protein>
<keyword evidence="7 12" id="KW-1015">Disulfide bond</keyword>
<keyword evidence="3" id="KW-0052">Apoplast</keyword>